<evidence type="ECO:0000313" key="5">
    <source>
        <dbReference type="Proteomes" id="UP000265816"/>
    </source>
</evidence>
<organism evidence="4 5">
    <name type="scientific">Mesobacillus zeae</name>
    <dbReference type="NCBI Taxonomy" id="1917180"/>
    <lineage>
        <taxon>Bacteria</taxon>
        <taxon>Bacillati</taxon>
        <taxon>Bacillota</taxon>
        <taxon>Bacilli</taxon>
        <taxon>Bacillales</taxon>
        <taxon>Bacillaceae</taxon>
        <taxon>Mesobacillus</taxon>
    </lineage>
</organism>
<keyword evidence="5" id="KW-1185">Reference proteome</keyword>
<dbReference type="Gene3D" id="3.40.50.300">
    <property type="entry name" value="P-loop containing nucleotide triphosphate hydrolases"/>
    <property type="match status" value="1"/>
</dbReference>
<dbReference type="OrthoDB" id="9773137at2"/>
<name>A0A398BH93_9BACI</name>
<dbReference type="SUPFAM" id="SSF52540">
    <property type="entry name" value="P-loop containing nucleoside triphosphate hydrolases"/>
    <property type="match status" value="1"/>
</dbReference>
<evidence type="ECO:0000256" key="1">
    <source>
        <dbReference type="ARBA" id="ARBA00022741"/>
    </source>
</evidence>
<feature type="domain" description="PhoH-like protein" evidence="3">
    <location>
        <begin position="6"/>
        <end position="218"/>
    </location>
</feature>
<dbReference type="AlphaFoldDB" id="A0A398BH93"/>
<evidence type="ECO:0000313" key="4">
    <source>
        <dbReference type="EMBL" id="RID88974.1"/>
    </source>
</evidence>
<dbReference type="Pfam" id="PF02562">
    <property type="entry name" value="PhoH"/>
    <property type="match status" value="1"/>
</dbReference>
<dbReference type="InterPro" id="IPR027417">
    <property type="entry name" value="P-loop_NTPase"/>
</dbReference>
<reference evidence="4 5" key="1">
    <citation type="submission" date="2018-08" db="EMBL/GenBank/DDBJ databases">
        <title>Bacillus jemisoniae sp. nov., Bacillus chryseoplanitiae sp. nov., Bacillus resnikiae sp. nov., and Bacillus frankliniae sp. nov., isolated from Viking spacecraft and associated surfaces.</title>
        <authorList>
            <person name="Seuylemezian A."/>
            <person name="Vaishampayan P."/>
        </authorList>
    </citation>
    <scope>NUCLEOTIDE SEQUENCE [LARGE SCALE GENOMIC DNA]</scope>
    <source>
        <strain evidence="4 5">JJ-247</strain>
    </source>
</reference>
<dbReference type="InterPro" id="IPR051451">
    <property type="entry name" value="PhoH2-like"/>
</dbReference>
<dbReference type="EMBL" id="QWVT01000001">
    <property type="protein sequence ID" value="RID88974.1"/>
    <property type="molecule type" value="Genomic_DNA"/>
</dbReference>
<proteinExistence type="predicted"/>
<evidence type="ECO:0000256" key="2">
    <source>
        <dbReference type="ARBA" id="ARBA00022840"/>
    </source>
</evidence>
<dbReference type="InterPro" id="IPR003714">
    <property type="entry name" value="PhoH"/>
</dbReference>
<dbReference type="GO" id="GO:0005524">
    <property type="term" value="F:ATP binding"/>
    <property type="evidence" value="ECO:0007669"/>
    <property type="project" value="UniProtKB-KW"/>
</dbReference>
<sequence length="238" mass="26689">MGYFGISSRNSAQKAAMTALSNDKPFTFLTGPAGSGKTLIAQAVGLEHVIEKRSKRKLIYTRLQTQVGMDVGALPGDLNEKTFPFIAPFMDNLEVMTDKPGEIKKYFSEGDEDKRKIFFDSIQTIRGRSLNHTFFLGDEFQNLDVHTMAAIATRPGLNAKFVFMGNFSQIDSPRLRSTKTNGLYQLLNGLYEQGATEYFDHVNLTETQRHPVVDVVESILRNHEMAPEFEALEARGNQ</sequence>
<keyword evidence="1" id="KW-0547">Nucleotide-binding</keyword>
<dbReference type="PANTHER" id="PTHR30473">
    <property type="entry name" value="PROTEIN PHOH"/>
    <property type="match status" value="1"/>
</dbReference>
<dbReference type="PANTHER" id="PTHR30473:SF2">
    <property type="entry name" value="PIN DOMAIN-CONTAINING PROTEIN"/>
    <property type="match status" value="1"/>
</dbReference>
<accession>A0A398BH93</accession>
<dbReference type="GO" id="GO:0005829">
    <property type="term" value="C:cytosol"/>
    <property type="evidence" value="ECO:0007669"/>
    <property type="project" value="TreeGrafter"/>
</dbReference>
<dbReference type="RefSeq" id="WP_119110886.1">
    <property type="nucleotide sequence ID" value="NZ_CBCSEO010000001.1"/>
</dbReference>
<gene>
    <name evidence="4" type="ORF">D1970_00290</name>
</gene>
<keyword evidence="2" id="KW-0067">ATP-binding</keyword>
<evidence type="ECO:0000259" key="3">
    <source>
        <dbReference type="Pfam" id="PF02562"/>
    </source>
</evidence>
<comment type="caution">
    <text evidence="4">The sequence shown here is derived from an EMBL/GenBank/DDBJ whole genome shotgun (WGS) entry which is preliminary data.</text>
</comment>
<dbReference type="Proteomes" id="UP000265816">
    <property type="component" value="Unassembled WGS sequence"/>
</dbReference>
<protein>
    <recommendedName>
        <fullName evidence="3">PhoH-like protein domain-containing protein</fullName>
    </recommendedName>
</protein>